<evidence type="ECO:0000313" key="1">
    <source>
        <dbReference type="EMBL" id="MCP2728896.1"/>
    </source>
</evidence>
<dbReference type="Proteomes" id="UP001204953">
    <property type="component" value="Unassembled WGS sequence"/>
</dbReference>
<dbReference type="EMBL" id="JAMZMM010000081">
    <property type="protein sequence ID" value="MCP2728896.1"/>
    <property type="molecule type" value="Genomic_DNA"/>
</dbReference>
<dbReference type="InterPro" id="IPR032568">
    <property type="entry name" value="DUF4926"/>
</dbReference>
<reference evidence="1" key="1">
    <citation type="submission" date="2022-06" db="EMBL/GenBank/DDBJ databases">
        <title>New cyanobacteria of genus Symplocastrum in benthos of Lake Baikal.</title>
        <authorList>
            <person name="Sorokovikova E."/>
            <person name="Tikhonova I."/>
            <person name="Krasnopeev A."/>
            <person name="Evseev P."/>
            <person name="Gladkikh A."/>
            <person name="Belykh O."/>
        </authorList>
    </citation>
    <scope>NUCLEOTIDE SEQUENCE</scope>
    <source>
        <strain evidence="1">BBK-W-15</strain>
    </source>
</reference>
<comment type="caution">
    <text evidence="1">The sequence shown here is derived from an EMBL/GenBank/DDBJ whole genome shotgun (WGS) entry which is preliminary data.</text>
</comment>
<protein>
    <submittedName>
        <fullName evidence="1">DUF4926 domain-containing protein</fullName>
    </submittedName>
</protein>
<dbReference type="RefSeq" id="WP_254011686.1">
    <property type="nucleotide sequence ID" value="NZ_JAMZMM010000081.1"/>
</dbReference>
<sequence length="106" mass="12157">MFEENEGVRLKRDLPYNKLKAGMIGTAVYVYNGTPPWGYEVEFSDENGVSLGYDPNHPEYFLTVTLHEEDLEPVDDEKLKNINVGMFNRLLYEGKDTTVPAVMRHS</sequence>
<organism evidence="1 2">
    <name type="scientific">Limnofasciculus baicalensis BBK-W-15</name>
    <dbReference type="NCBI Taxonomy" id="2699891"/>
    <lineage>
        <taxon>Bacteria</taxon>
        <taxon>Bacillati</taxon>
        <taxon>Cyanobacteriota</taxon>
        <taxon>Cyanophyceae</taxon>
        <taxon>Coleofasciculales</taxon>
        <taxon>Coleofasciculaceae</taxon>
        <taxon>Limnofasciculus</taxon>
        <taxon>Limnofasciculus baicalensis</taxon>
    </lineage>
</organism>
<keyword evidence="2" id="KW-1185">Reference proteome</keyword>
<name>A0AAE3KMK4_9CYAN</name>
<dbReference type="Pfam" id="PF16277">
    <property type="entry name" value="DUF4926"/>
    <property type="match status" value="1"/>
</dbReference>
<dbReference type="AlphaFoldDB" id="A0AAE3KMK4"/>
<evidence type="ECO:0000313" key="2">
    <source>
        <dbReference type="Proteomes" id="UP001204953"/>
    </source>
</evidence>
<accession>A0AAE3KMK4</accession>
<proteinExistence type="predicted"/>
<gene>
    <name evidence="1" type="ORF">NJ959_10540</name>
</gene>